<reference evidence="1 2" key="1">
    <citation type="journal article" date="2007" name="PLoS Genet.">
        <title>Patterns and implications of gene gain and loss in the evolution of Prochlorococcus.</title>
        <authorList>
            <person name="Kettler G.C."/>
            <person name="Martiny A.C."/>
            <person name="Huang K."/>
            <person name="Zucker J."/>
            <person name="Coleman M.L."/>
            <person name="Rodrigue S."/>
            <person name="Chen F."/>
            <person name="Lapidus A."/>
            <person name="Ferriera S."/>
            <person name="Johnson J."/>
            <person name="Steglich C."/>
            <person name="Church G.M."/>
            <person name="Richardson P."/>
            <person name="Chisholm S.W."/>
        </authorList>
    </citation>
    <scope>NUCLEOTIDE SEQUENCE [LARGE SCALE GENOMIC DNA]</scope>
    <source>
        <strain evidence="1 2">MIT 9303</strain>
    </source>
</reference>
<protein>
    <submittedName>
        <fullName evidence="1">Uncharacterized protein</fullName>
    </submittedName>
</protein>
<organism evidence="1 2">
    <name type="scientific">Prochlorococcus marinus (strain MIT 9303)</name>
    <dbReference type="NCBI Taxonomy" id="59922"/>
    <lineage>
        <taxon>Bacteria</taxon>
        <taxon>Bacillati</taxon>
        <taxon>Cyanobacteriota</taxon>
        <taxon>Cyanophyceae</taxon>
        <taxon>Synechococcales</taxon>
        <taxon>Prochlorococcaceae</taxon>
        <taxon>Prochlorococcus</taxon>
    </lineage>
</organism>
<dbReference type="HOGENOM" id="CLU_3390819_0_0_3"/>
<dbReference type="KEGG" id="pmf:P9303_23141"/>
<proteinExistence type="predicted"/>
<evidence type="ECO:0000313" key="2">
    <source>
        <dbReference type="Proteomes" id="UP000002274"/>
    </source>
</evidence>
<dbReference type="AlphaFoldDB" id="A2CC39"/>
<sequence>MSDMAWWKGSSGRGQKIGDWEEREVGGLEIVI</sequence>
<dbReference type="Proteomes" id="UP000002274">
    <property type="component" value="Chromosome"/>
</dbReference>
<dbReference type="EMBL" id="CP000554">
    <property type="protein sequence ID" value="ABM79049.1"/>
    <property type="molecule type" value="Genomic_DNA"/>
</dbReference>
<gene>
    <name evidence="1" type="ordered locus">P9303_23141</name>
</gene>
<accession>A2CC39</accession>
<name>A2CC39_PROM3</name>
<evidence type="ECO:0000313" key="1">
    <source>
        <dbReference type="EMBL" id="ABM79049.1"/>
    </source>
</evidence>